<name>A0A4R7S3E0_9BACT</name>
<dbReference type="EMBL" id="SOCA01000002">
    <property type="protein sequence ID" value="TDU72774.1"/>
    <property type="molecule type" value="Genomic_DNA"/>
</dbReference>
<keyword evidence="3" id="KW-1185">Reference proteome</keyword>
<gene>
    <name evidence="2" type="ORF">EI77_01239</name>
</gene>
<evidence type="ECO:0000313" key="3">
    <source>
        <dbReference type="Proteomes" id="UP000295662"/>
    </source>
</evidence>
<evidence type="ECO:0000256" key="1">
    <source>
        <dbReference type="SAM" id="SignalP"/>
    </source>
</evidence>
<proteinExistence type="predicted"/>
<keyword evidence="1" id="KW-0732">Signal</keyword>
<comment type="caution">
    <text evidence="2">The sequence shown here is derived from an EMBL/GenBank/DDBJ whole genome shotgun (WGS) entry which is preliminary data.</text>
</comment>
<feature type="signal peptide" evidence="1">
    <location>
        <begin position="1"/>
        <end position="21"/>
    </location>
</feature>
<reference evidence="2 3" key="1">
    <citation type="submission" date="2019-03" db="EMBL/GenBank/DDBJ databases">
        <title>Genomic Encyclopedia of Archaeal and Bacterial Type Strains, Phase II (KMG-II): from individual species to whole genera.</title>
        <authorList>
            <person name="Goeker M."/>
        </authorList>
    </citation>
    <scope>NUCLEOTIDE SEQUENCE [LARGE SCALE GENOMIC DNA]</scope>
    <source>
        <strain evidence="2 3">ATCC 25309</strain>
    </source>
</reference>
<organism evidence="2 3">
    <name type="scientific">Prosthecobacter fusiformis</name>
    <dbReference type="NCBI Taxonomy" id="48464"/>
    <lineage>
        <taxon>Bacteria</taxon>
        <taxon>Pseudomonadati</taxon>
        <taxon>Verrucomicrobiota</taxon>
        <taxon>Verrucomicrobiia</taxon>
        <taxon>Verrucomicrobiales</taxon>
        <taxon>Verrucomicrobiaceae</taxon>
        <taxon>Prosthecobacter</taxon>
    </lineage>
</organism>
<accession>A0A4R7S3E0</accession>
<protein>
    <submittedName>
        <fullName evidence="2">Uncharacterized protein</fullName>
    </submittedName>
</protein>
<dbReference type="Proteomes" id="UP000295662">
    <property type="component" value="Unassembled WGS sequence"/>
</dbReference>
<dbReference type="AlphaFoldDB" id="A0A4R7S3E0"/>
<evidence type="ECO:0000313" key="2">
    <source>
        <dbReference type="EMBL" id="TDU72774.1"/>
    </source>
</evidence>
<sequence>MKLAMHLMVFLVASWGMLVQAQPSEKPDPLEGLLSDKAAPTNEVRLHISLLKVPAALAAQALLADVGKSPSFWRETLAVWQGQGVIEAVTEMAHEGPAGHAEFLNRRGRTFRYIYQDMSSHYWDEEHEWEAWKDRPDAEKPEGNRVLQDLAEVEVGNAIVARVALKLGGLQAGVEVDMTFTPPAPDSRPVTAWPLPVLSAPRYFFRPWHLVTKADVPVNEIFLLGCQMEPPQDGQVQTGHVMLAFGRVTAPDVSDAAPSQVLPDVGPVYRAQSWTVAMPVGDYLTWLKTRRDAQGDAQQMTRWLDAAGGKTGIELLATSAVACRPGEESRMEADLLWHDATGWEPSGNPRVFSPLSCDGESDFKLGHRLDISFYHAERPGEEADPFAPVAITKADFDRELAVQVAISRPSAPARWLRCKTAFEGGDADDPRAIETAEADMQPNESTVTEILARPGQVSLVGACLKDGRVHASFLRVVEEGDERRVSAARRQKAGSSALTTWIIETPLSWRERLLGDATPDFHALGDELLASLGQGQVDCTGLITRVSQGGRSAVRGMRPHLYFGGEFLNAAPHAQGIYFNPRSILMLTAGNEVKTELLREAVLSWRAQSAGRPQVRQWGIWQPDIATASAATSYMVQPTQPLSEVSSSLELTAHQAEVVAMVQTSAIGAVQREAPRLRWHVVRLDAMPVTQAAPESPVKSAPRPAALQTVQALVVKLPAGLELPQDAQAAAALLLKASRDGAVETVDCVSLRGRHDGSALIKSGWDFYFTHGRDRLRGETEEDVFHASTPMPAGTTFNDQIDVNHRLVGCQLEIQGERWTLIRDGRPPEIVTETFAGVVQEWPGPQPDGPEWEQLPKVRVCVQRPIFDIQGGEGPLPAAGQASLTNLAEDTVLLLRVLR</sequence>
<feature type="chain" id="PRO_5020236758" evidence="1">
    <location>
        <begin position="22"/>
        <end position="899"/>
    </location>
</feature>